<dbReference type="CDD" id="cd22842">
    <property type="entry name" value="Gal_Rha_Lectin_BGal"/>
    <property type="match status" value="1"/>
</dbReference>
<dbReference type="Gene3D" id="2.60.120.740">
    <property type="match status" value="1"/>
</dbReference>
<comment type="caution">
    <text evidence="5">The sequence shown here is derived from an EMBL/GenBank/DDBJ whole genome shotgun (WGS) entry which is preliminary data.</text>
</comment>
<dbReference type="PANTHER" id="PTHR11439">
    <property type="entry name" value="GAG-POL-RELATED RETROTRANSPOSON"/>
    <property type="match status" value="1"/>
</dbReference>
<sequence length="906" mass="103226">MGEHDVQLQTSSDESKDPNGDDVEQRVTQNPWQTGVYQQPNEEGGPSETEESIPQSQLRSYERRDRCTSTKSNLGYCTKDKRCETHILQMGLQDKAPSDGSIERYKARLVARGFSQQYGLDYDETFSPVAKLTTVRVLLALAANKDWNLWQMDVKNAFLHGELDREIYMTQPMGFQSQDHPEYVYSSLFVKANDGKLATVLVYVDDLIITGDDEAEILQTKENLSVRFQMKELGQLKHFLGLEVDRTHEGIFLCQQKYAKDLLKRFGMLECKSTSTPMEPNIKMCAHEGKDLEDATMYRQLVGSLIYLTLTRPDISYAVGVMSRYMQNPKKPHLEAVRRILRYVKNTIDYGLLYKKGEDCELVGYCDVDYAGDHDTRRSTTGYVFKLGSGTISWCSKRQPTVSLSTTEVEYRAAAMAAQESTWLIQLMNNLHQPVDYAISLYCDNQSAIRLAENPVFHARTKHVEVHYHFVREKVLQEEIEMRQIKTDEQIADLFTKSLSVGKFEHFRRQHGVYAQTSMMIKKSNKAEDEPDSLKWTWRPELIESASVQGKGDVSVNRIVDQKDMANDASDYLWYMTSVELARDDLTLNETVTLRVTDTGHVLHVFIHGKYIGSRWAKYGNNVTYVFEKNINLSPGRNLISLLSATVGFKNYEAKFDLVGAGITSPVELVLKKGDETIIKDLSSNKWTYKIDQIPINKNFTWYKTTFKAPLGNKPVVVDLLGLGKGMAWVNGHSLGRYWPSYIANKQLCKTKACDYRGRYSDKKCLSKCGEPTQRWYHVPRSFLDDGDNTLVLFEEFGGNPSYVQFQTVEIGSICINAYEGKRVELSCHNRPISKIEFASFGHPQGVCGSFEKGECESDVDVVSILKKECVGKESCSFKISQDKFGKAYCEVRRLTVEAVCENFIF</sequence>
<dbReference type="Pfam" id="PF21467">
    <property type="entry name" value="BetaGal_gal-bd"/>
    <property type="match status" value="1"/>
</dbReference>
<feature type="compositionally biased region" description="Basic and acidic residues" evidence="3">
    <location>
        <begin position="13"/>
        <end position="25"/>
    </location>
</feature>
<feature type="domain" description="SUEL-type lectin" evidence="4">
    <location>
        <begin position="818"/>
        <end position="902"/>
    </location>
</feature>
<dbReference type="InterPro" id="IPR008979">
    <property type="entry name" value="Galactose-bd-like_sf"/>
</dbReference>
<protein>
    <submittedName>
        <fullName evidence="5">Beta-galactosidase 15</fullName>
    </submittedName>
</protein>
<evidence type="ECO:0000313" key="6">
    <source>
        <dbReference type="Proteomes" id="UP000436088"/>
    </source>
</evidence>
<dbReference type="InterPro" id="IPR013103">
    <property type="entry name" value="RVT_2"/>
</dbReference>
<dbReference type="InterPro" id="IPR000922">
    <property type="entry name" value="Lectin_gal-bd_dom"/>
</dbReference>
<feature type="compositionally biased region" description="Polar residues" evidence="3">
    <location>
        <begin position="26"/>
        <end position="41"/>
    </location>
</feature>
<dbReference type="InterPro" id="IPR043502">
    <property type="entry name" value="DNA/RNA_pol_sf"/>
</dbReference>
<dbReference type="GO" id="GO:0005975">
    <property type="term" value="P:carbohydrate metabolic process"/>
    <property type="evidence" value="ECO:0007669"/>
    <property type="project" value="InterPro"/>
</dbReference>
<dbReference type="InterPro" id="IPR048913">
    <property type="entry name" value="BetaGal_gal-bd"/>
</dbReference>
<keyword evidence="2" id="KW-0326">Glycosidase</keyword>
<evidence type="ECO:0000256" key="1">
    <source>
        <dbReference type="ARBA" id="ARBA00022801"/>
    </source>
</evidence>
<dbReference type="Pfam" id="PF02140">
    <property type="entry name" value="SUEL_Lectin"/>
    <property type="match status" value="1"/>
</dbReference>
<dbReference type="InterPro" id="IPR043159">
    <property type="entry name" value="Lectin_gal-bd_sf"/>
</dbReference>
<accession>A0A6A2Z515</accession>
<dbReference type="PRINTS" id="PR00742">
    <property type="entry name" value="GLHYDRLASE35"/>
</dbReference>
<dbReference type="AlphaFoldDB" id="A0A6A2Z515"/>
<proteinExistence type="predicted"/>
<dbReference type="GO" id="GO:0030246">
    <property type="term" value="F:carbohydrate binding"/>
    <property type="evidence" value="ECO:0007669"/>
    <property type="project" value="InterPro"/>
</dbReference>
<reference evidence="5" key="1">
    <citation type="submission" date="2019-09" db="EMBL/GenBank/DDBJ databases">
        <title>Draft genome information of white flower Hibiscus syriacus.</title>
        <authorList>
            <person name="Kim Y.-M."/>
        </authorList>
    </citation>
    <scope>NUCLEOTIDE SEQUENCE [LARGE SCALE GENOMIC DNA]</scope>
    <source>
        <strain evidence="5">YM2019G1</strain>
    </source>
</reference>
<dbReference type="EMBL" id="VEPZ02001205">
    <property type="protein sequence ID" value="KAE8687091.1"/>
    <property type="molecule type" value="Genomic_DNA"/>
</dbReference>
<organism evidence="5 6">
    <name type="scientific">Hibiscus syriacus</name>
    <name type="common">Rose of Sharon</name>
    <dbReference type="NCBI Taxonomy" id="106335"/>
    <lineage>
        <taxon>Eukaryota</taxon>
        <taxon>Viridiplantae</taxon>
        <taxon>Streptophyta</taxon>
        <taxon>Embryophyta</taxon>
        <taxon>Tracheophyta</taxon>
        <taxon>Spermatophyta</taxon>
        <taxon>Magnoliopsida</taxon>
        <taxon>eudicotyledons</taxon>
        <taxon>Gunneridae</taxon>
        <taxon>Pentapetalae</taxon>
        <taxon>rosids</taxon>
        <taxon>malvids</taxon>
        <taxon>Malvales</taxon>
        <taxon>Malvaceae</taxon>
        <taxon>Malvoideae</taxon>
        <taxon>Hibiscus</taxon>
    </lineage>
</organism>
<dbReference type="PANTHER" id="PTHR11439:SF475">
    <property type="entry name" value="CYSTEINE-RICH RLK (RECEPTOR-LIKE PROTEIN KINASE) 8"/>
    <property type="match status" value="1"/>
</dbReference>
<evidence type="ECO:0000256" key="3">
    <source>
        <dbReference type="SAM" id="MobiDB-lite"/>
    </source>
</evidence>
<gene>
    <name evidence="5" type="ORF">F3Y22_tig00111022pilonHSYRG00006</name>
</gene>
<keyword evidence="6" id="KW-1185">Reference proteome</keyword>
<keyword evidence="1" id="KW-0378">Hydrolase</keyword>
<dbReference type="SUPFAM" id="SSF56672">
    <property type="entry name" value="DNA/RNA polymerases"/>
    <property type="match status" value="1"/>
</dbReference>
<evidence type="ECO:0000256" key="2">
    <source>
        <dbReference type="ARBA" id="ARBA00023295"/>
    </source>
</evidence>
<dbReference type="CDD" id="cd09272">
    <property type="entry name" value="RNase_HI_RT_Ty1"/>
    <property type="match status" value="1"/>
</dbReference>
<feature type="region of interest" description="Disordered" evidence="3">
    <location>
        <begin position="1"/>
        <end position="66"/>
    </location>
</feature>
<evidence type="ECO:0000259" key="4">
    <source>
        <dbReference type="PROSITE" id="PS50228"/>
    </source>
</evidence>
<dbReference type="SUPFAM" id="SSF49785">
    <property type="entry name" value="Galactose-binding domain-like"/>
    <property type="match status" value="2"/>
</dbReference>
<evidence type="ECO:0000313" key="5">
    <source>
        <dbReference type="EMBL" id="KAE8687091.1"/>
    </source>
</evidence>
<dbReference type="PROSITE" id="PS50228">
    <property type="entry name" value="SUEL_LECTIN"/>
    <property type="match status" value="1"/>
</dbReference>
<dbReference type="Pfam" id="PF07727">
    <property type="entry name" value="RVT_2"/>
    <property type="match status" value="2"/>
</dbReference>
<dbReference type="Gene3D" id="2.60.120.260">
    <property type="entry name" value="Galactose-binding domain-like"/>
    <property type="match status" value="1"/>
</dbReference>
<name>A0A6A2Z515_HIBSY</name>
<dbReference type="GO" id="GO:0004565">
    <property type="term" value="F:beta-galactosidase activity"/>
    <property type="evidence" value="ECO:0007669"/>
    <property type="project" value="UniProtKB-ARBA"/>
</dbReference>
<dbReference type="InterPro" id="IPR001944">
    <property type="entry name" value="Glycoside_Hdrlase_35"/>
</dbReference>
<dbReference type="Proteomes" id="UP000436088">
    <property type="component" value="Unassembled WGS sequence"/>
</dbReference>